<dbReference type="Gene3D" id="3.30.479.30">
    <property type="entry name" value="Band 7 domain"/>
    <property type="match status" value="1"/>
</dbReference>
<dbReference type="EMBL" id="JAHHIF010000002">
    <property type="protein sequence ID" value="MBW4543179.1"/>
    <property type="molecule type" value="Genomic_DNA"/>
</dbReference>
<keyword evidence="1" id="KW-0175">Coiled coil</keyword>
<reference evidence="4" key="1">
    <citation type="submission" date="2021-05" db="EMBL/GenBank/DDBJ databases">
        <authorList>
            <person name="Pietrasiak N."/>
            <person name="Ward R."/>
            <person name="Stajich J.E."/>
            <person name="Kurbessoian T."/>
        </authorList>
    </citation>
    <scope>NUCLEOTIDE SEQUENCE</scope>
    <source>
        <strain evidence="4">CPER-KK1</strain>
    </source>
</reference>
<dbReference type="PRINTS" id="PR00679">
    <property type="entry name" value="PROHIBITIN"/>
</dbReference>
<dbReference type="GO" id="GO:0016020">
    <property type="term" value="C:membrane"/>
    <property type="evidence" value="ECO:0007669"/>
    <property type="project" value="InterPro"/>
</dbReference>
<dbReference type="InterPro" id="IPR000163">
    <property type="entry name" value="Prohibitin"/>
</dbReference>
<accession>A0A951U7T4</accession>
<sequence length="297" mass="32613">MTFVASLLTSLISILVYLSSGKIASKQNQFAVRAIALLIALIATFVALFKNLIIIPAGNVGVVELFGQVSSRPLNPGIHLVNPFVEIESFSTRLRDIKEKVEATSQEGLAFNIEVSLQYRLEPNKAAELYRTIGTNEQEIVTSRFRSIVREITASYPAEAIYSTKRQELAARLRQALSEQLAPLGFVVEQALLREVELPDKLQAAIQQKLATEQESQQMKFTLEQARQEAERKRIEAKGISDSQKIVAQGLNQQVLQLRTIEATEKLAGSDNAKVVIIGGGRGGTPLNLQLDASSTP</sequence>
<evidence type="ECO:0000313" key="5">
    <source>
        <dbReference type="Proteomes" id="UP000753908"/>
    </source>
</evidence>
<gene>
    <name evidence="4" type="ORF">KME25_01835</name>
</gene>
<evidence type="ECO:0000256" key="1">
    <source>
        <dbReference type="SAM" id="Coils"/>
    </source>
</evidence>
<dbReference type="CDD" id="cd03401">
    <property type="entry name" value="SPFH_prohibitin"/>
    <property type="match status" value="1"/>
</dbReference>
<dbReference type="PANTHER" id="PTHR23222:SF0">
    <property type="entry name" value="PROHIBITIN 1"/>
    <property type="match status" value="1"/>
</dbReference>
<feature type="transmembrane region" description="Helical" evidence="2">
    <location>
        <begin position="30"/>
        <end position="49"/>
    </location>
</feature>
<reference evidence="4" key="2">
    <citation type="journal article" date="2022" name="Microbiol. Resour. Announc.">
        <title>Metagenome Sequencing to Explore Phylogenomics of Terrestrial Cyanobacteria.</title>
        <authorList>
            <person name="Ward R.D."/>
            <person name="Stajich J.E."/>
            <person name="Johansen J.R."/>
            <person name="Huntemann M."/>
            <person name="Clum A."/>
            <person name="Foster B."/>
            <person name="Foster B."/>
            <person name="Roux S."/>
            <person name="Palaniappan K."/>
            <person name="Varghese N."/>
            <person name="Mukherjee S."/>
            <person name="Reddy T.B.K."/>
            <person name="Daum C."/>
            <person name="Copeland A."/>
            <person name="Chen I.A."/>
            <person name="Ivanova N.N."/>
            <person name="Kyrpides N.C."/>
            <person name="Shapiro N."/>
            <person name="Eloe-Fadrosh E.A."/>
            <person name="Pietrasiak N."/>
        </authorList>
    </citation>
    <scope>NUCLEOTIDE SEQUENCE</scope>
    <source>
        <strain evidence="4">CPER-KK1</strain>
    </source>
</reference>
<dbReference type="InterPro" id="IPR036013">
    <property type="entry name" value="Band_7/SPFH_dom_sf"/>
</dbReference>
<keyword evidence="2" id="KW-0812">Transmembrane</keyword>
<dbReference type="AlphaFoldDB" id="A0A951U7T4"/>
<protein>
    <submittedName>
        <fullName evidence="4">Prohibitin family protein</fullName>
    </submittedName>
</protein>
<proteinExistence type="predicted"/>
<evidence type="ECO:0000256" key="2">
    <source>
        <dbReference type="SAM" id="Phobius"/>
    </source>
</evidence>
<dbReference type="SMART" id="SM00244">
    <property type="entry name" value="PHB"/>
    <property type="match status" value="1"/>
</dbReference>
<name>A0A951U7T4_9CYAN</name>
<feature type="domain" description="Band 7" evidence="3">
    <location>
        <begin position="50"/>
        <end position="210"/>
    </location>
</feature>
<dbReference type="SUPFAM" id="SSF117892">
    <property type="entry name" value="Band 7/SPFH domain"/>
    <property type="match status" value="1"/>
</dbReference>
<comment type="caution">
    <text evidence="4">The sequence shown here is derived from an EMBL/GenBank/DDBJ whole genome shotgun (WGS) entry which is preliminary data.</text>
</comment>
<dbReference type="Pfam" id="PF01145">
    <property type="entry name" value="Band_7"/>
    <property type="match status" value="1"/>
</dbReference>
<organism evidence="4 5">
    <name type="scientific">Symplocastrum torsivum CPER-KK1</name>
    <dbReference type="NCBI Taxonomy" id="450513"/>
    <lineage>
        <taxon>Bacteria</taxon>
        <taxon>Bacillati</taxon>
        <taxon>Cyanobacteriota</taxon>
        <taxon>Cyanophyceae</taxon>
        <taxon>Oscillatoriophycideae</taxon>
        <taxon>Oscillatoriales</taxon>
        <taxon>Microcoleaceae</taxon>
        <taxon>Symplocastrum</taxon>
    </lineage>
</organism>
<keyword evidence="2" id="KW-0472">Membrane</keyword>
<dbReference type="InterPro" id="IPR001107">
    <property type="entry name" value="Band_7"/>
</dbReference>
<feature type="coiled-coil region" evidence="1">
    <location>
        <begin position="216"/>
        <end position="243"/>
    </location>
</feature>
<dbReference type="PANTHER" id="PTHR23222">
    <property type="entry name" value="PROHIBITIN"/>
    <property type="match status" value="1"/>
</dbReference>
<evidence type="ECO:0000313" key="4">
    <source>
        <dbReference type="EMBL" id="MBW4543179.1"/>
    </source>
</evidence>
<dbReference type="Proteomes" id="UP000753908">
    <property type="component" value="Unassembled WGS sequence"/>
</dbReference>
<keyword evidence="2" id="KW-1133">Transmembrane helix</keyword>
<evidence type="ECO:0000259" key="3">
    <source>
        <dbReference type="SMART" id="SM00244"/>
    </source>
</evidence>